<dbReference type="OrthoDB" id="1747252at2759"/>
<dbReference type="Gene3D" id="3.40.50.790">
    <property type="match status" value="1"/>
</dbReference>
<sequence length="326" mass="37162">MAAPMRKHGTAIQRLYVALTQAWTLESRATTGVFHSQTRNASSKTSKAKKSKKTRVFAPPVMQYMKSPLLSTHIGEEPKDNVWFTSDYPEPYFTFEEAIKRHKLMAQPNLYDYMDSYVFANMVLSSWTNREGNYTSLSRSVVVPHPFEQPKKARCAVFTKHKDNVRKAIEAGALHAGGTELLAQIQTDQISVYELDHILSTTDMFKQLKPMRPLFGEMFPTEKNGNLSEDIPKMMEKFLNGVLLKIEQTKTRGVANIKFPIGPLSMTLEQLSDNLETLKKEVHKARPLKVTGIYVLQLEIEVPPSPTVFKLDPEKYDSKELLKKKH</sequence>
<keyword evidence="5" id="KW-1185">Reference proteome</keyword>
<dbReference type="GO" id="GO:0005840">
    <property type="term" value="C:ribosome"/>
    <property type="evidence" value="ECO:0007669"/>
    <property type="project" value="UniProtKB-KW"/>
</dbReference>
<evidence type="ECO:0000313" key="4">
    <source>
        <dbReference type="EMBL" id="OWF49840.1"/>
    </source>
</evidence>
<evidence type="ECO:0000256" key="2">
    <source>
        <dbReference type="ARBA" id="ARBA00022980"/>
    </source>
</evidence>
<keyword evidence="3" id="KW-0687">Ribonucleoprotein</keyword>
<dbReference type="Pfam" id="PF00687">
    <property type="entry name" value="Ribosomal_L1"/>
    <property type="match status" value="1"/>
</dbReference>
<dbReference type="PANTHER" id="PTHR36427:SF3">
    <property type="entry name" value="LARGE RIBOSOMAL SUBUNIT PROTEIN UL1M"/>
    <property type="match status" value="1"/>
</dbReference>
<evidence type="ECO:0000256" key="1">
    <source>
        <dbReference type="ARBA" id="ARBA00010531"/>
    </source>
</evidence>
<dbReference type="SUPFAM" id="SSF56808">
    <property type="entry name" value="Ribosomal protein L1"/>
    <property type="match status" value="1"/>
</dbReference>
<protein>
    <submittedName>
        <fullName evidence="4">39S ribosomal protein L1, mitochondrial</fullName>
    </submittedName>
</protein>
<dbReference type="Gene3D" id="3.30.190.20">
    <property type="match status" value="1"/>
</dbReference>
<organism evidence="4 5">
    <name type="scientific">Mizuhopecten yessoensis</name>
    <name type="common">Japanese scallop</name>
    <name type="synonym">Patinopecten yessoensis</name>
    <dbReference type="NCBI Taxonomy" id="6573"/>
    <lineage>
        <taxon>Eukaryota</taxon>
        <taxon>Metazoa</taxon>
        <taxon>Spiralia</taxon>
        <taxon>Lophotrochozoa</taxon>
        <taxon>Mollusca</taxon>
        <taxon>Bivalvia</taxon>
        <taxon>Autobranchia</taxon>
        <taxon>Pteriomorphia</taxon>
        <taxon>Pectinida</taxon>
        <taxon>Pectinoidea</taxon>
        <taxon>Pectinidae</taxon>
        <taxon>Mizuhopecten</taxon>
    </lineage>
</organism>
<dbReference type="STRING" id="6573.A0A210QM80"/>
<dbReference type="PANTHER" id="PTHR36427">
    <property type="entry name" value="54S RIBOSOMAL PROTEIN L1, MITOCHONDRIAL"/>
    <property type="match status" value="1"/>
</dbReference>
<dbReference type="AlphaFoldDB" id="A0A210QM80"/>
<proteinExistence type="inferred from homology"/>
<dbReference type="EMBL" id="NEDP02002932">
    <property type="protein sequence ID" value="OWF49840.1"/>
    <property type="molecule type" value="Genomic_DNA"/>
</dbReference>
<evidence type="ECO:0000313" key="5">
    <source>
        <dbReference type="Proteomes" id="UP000242188"/>
    </source>
</evidence>
<reference evidence="4 5" key="1">
    <citation type="journal article" date="2017" name="Nat. Ecol. Evol.">
        <title>Scallop genome provides insights into evolution of bilaterian karyotype and development.</title>
        <authorList>
            <person name="Wang S."/>
            <person name="Zhang J."/>
            <person name="Jiao W."/>
            <person name="Li J."/>
            <person name="Xun X."/>
            <person name="Sun Y."/>
            <person name="Guo X."/>
            <person name="Huan P."/>
            <person name="Dong B."/>
            <person name="Zhang L."/>
            <person name="Hu X."/>
            <person name="Sun X."/>
            <person name="Wang J."/>
            <person name="Zhao C."/>
            <person name="Wang Y."/>
            <person name="Wang D."/>
            <person name="Huang X."/>
            <person name="Wang R."/>
            <person name="Lv J."/>
            <person name="Li Y."/>
            <person name="Zhang Z."/>
            <person name="Liu B."/>
            <person name="Lu W."/>
            <person name="Hui Y."/>
            <person name="Liang J."/>
            <person name="Zhou Z."/>
            <person name="Hou R."/>
            <person name="Li X."/>
            <person name="Liu Y."/>
            <person name="Li H."/>
            <person name="Ning X."/>
            <person name="Lin Y."/>
            <person name="Zhao L."/>
            <person name="Xing Q."/>
            <person name="Dou J."/>
            <person name="Li Y."/>
            <person name="Mao J."/>
            <person name="Guo H."/>
            <person name="Dou H."/>
            <person name="Li T."/>
            <person name="Mu C."/>
            <person name="Jiang W."/>
            <person name="Fu Q."/>
            <person name="Fu X."/>
            <person name="Miao Y."/>
            <person name="Liu J."/>
            <person name="Yu Q."/>
            <person name="Li R."/>
            <person name="Liao H."/>
            <person name="Li X."/>
            <person name="Kong Y."/>
            <person name="Jiang Z."/>
            <person name="Chourrout D."/>
            <person name="Li R."/>
            <person name="Bao Z."/>
        </authorList>
    </citation>
    <scope>NUCLEOTIDE SEQUENCE [LARGE SCALE GENOMIC DNA]</scope>
    <source>
        <strain evidence="4 5">PY_sf001</strain>
    </source>
</reference>
<name>A0A210QM80_MIZYE</name>
<dbReference type="InterPro" id="IPR028364">
    <property type="entry name" value="Ribosomal_uL1/biogenesis"/>
</dbReference>
<dbReference type="GO" id="GO:1990904">
    <property type="term" value="C:ribonucleoprotein complex"/>
    <property type="evidence" value="ECO:0007669"/>
    <property type="project" value="UniProtKB-KW"/>
</dbReference>
<accession>A0A210QM80</accession>
<comment type="caution">
    <text evidence="4">The sequence shown here is derived from an EMBL/GenBank/DDBJ whole genome shotgun (WGS) entry which is preliminary data.</text>
</comment>
<comment type="similarity">
    <text evidence="1">Belongs to the universal ribosomal protein uL1 family.</text>
</comment>
<keyword evidence="2 4" id="KW-0689">Ribosomal protein</keyword>
<evidence type="ECO:0000256" key="3">
    <source>
        <dbReference type="ARBA" id="ARBA00023274"/>
    </source>
</evidence>
<gene>
    <name evidence="4" type="ORF">KP79_PYT05765</name>
</gene>
<dbReference type="InterPro" id="IPR023674">
    <property type="entry name" value="Ribosomal_uL1-like"/>
</dbReference>
<dbReference type="InterPro" id="IPR016095">
    <property type="entry name" value="Ribosomal_uL1_3-a/b-sand"/>
</dbReference>
<dbReference type="Proteomes" id="UP000242188">
    <property type="component" value="Unassembled WGS sequence"/>
</dbReference>